<dbReference type="InterPro" id="IPR007016">
    <property type="entry name" value="O-antigen_ligase-rel_domated"/>
</dbReference>
<name>A0ABV9KA12_9PORP</name>
<evidence type="ECO:0000256" key="4">
    <source>
        <dbReference type="ARBA" id="ARBA00023136"/>
    </source>
</evidence>
<evidence type="ECO:0000256" key="1">
    <source>
        <dbReference type="ARBA" id="ARBA00004141"/>
    </source>
</evidence>
<comment type="subcellular location">
    <subcellularLocation>
        <location evidence="1">Membrane</location>
        <topology evidence="1">Multi-pass membrane protein</topology>
    </subcellularLocation>
</comment>
<protein>
    <submittedName>
        <fullName evidence="7">O-antigen ligase family protein</fullName>
    </submittedName>
</protein>
<keyword evidence="7" id="KW-0436">Ligase</keyword>
<feature type="transmembrane region" description="Helical" evidence="5">
    <location>
        <begin position="191"/>
        <end position="214"/>
    </location>
</feature>
<proteinExistence type="predicted"/>
<feature type="transmembrane region" description="Helical" evidence="5">
    <location>
        <begin position="335"/>
        <end position="352"/>
    </location>
</feature>
<evidence type="ECO:0000256" key="3">
    <source>
        <dbReference type="ARBA" id="ARBA00022989"/>
    </source>
</evidence>
<comment type="caution">
    <text evidence="7">The sequence shown here is derived from an EMBL/GenBank/DDBJ whole genome shotgun (WGS) entry which is preliminary data.</text>
</comment>
<feature type="transmembrane region" description="Helical" evidence="5">
    <location>
        <begin position="453"/>
        <end position="470"/>
    </location>
</feature>
<accession>A0ABV9KA12</accession>
<keyword evidence="2 5" id="KW-0812">Transmembrane</keyword>
<keyword evidence="4 5" id="KW-0472">Membrane</keyword>
<gene>
    <name evidence="7" type="ORF">ACFO3G_07825</name>
</gene>
<organism evidence="7 8">
    <name type="scientific">Falsiporphyromonas endometrii</name>
    <dbReference type="NCBI Taxonomy" id="1387297"/>
    <lineage>
        <taxon>Bacteria</taxon>
        <taxon>Pseudomonadati</taxon>
        <taxon>Bacteroidota</taxon>
        <taxon>Bacteroidia</taxon>
        <taxon>Bacteroidales</taxon>
        <taxon>Porphyromonadaceae</taxon>
        <taxon>Falsiporphyromonas</taxon>
    </lineage>
</organism>
<feature type="transmembrane region" description="Helical" evidence="5">
    <location>
        <begin position="111"/>
        <end position="128"/>
    </location>
</feature>
<dbReference type="Pfam" id="PF04932">
    <property type="entry name" value="Wzy_C"/>
    <property type="match status" value="1"/>
</dbReference>
<feature type="transmembrane region" description="Helical" evidence="5">
    <location>
        <begin position="404"/>
        <end position="424"/>
    </location>
</feature>
<feature type="transmembrane region" description="Helical" evidence="5">
    <location>
        <begin position="57"/>
        <end position="76"/>
    </location>
</feature>
<feature type="transmembrane region" description="Helical" evidence="5">
    <location>
        <begin position="20"/>
        <end position="37"/>
    </location>
</feature>
<evidence type="ECO:0000313" key="7">
    <source>
        <dbReference type="EMBL" id="MFC4666501.1"/>
    </source>
</evidence>
<evidence type="ECO:0000256" key="5">
    <source>
        <dbReference type="SAM" id="Phobius"/>
    </source>
</evidence>
<evidence type="ECO:0000259" key="6">
    <source>
        <dbReference type="Pfam" id="PF04932"/>
    </source>
</evidence>
<keyword evidence="3 5" id="KW-1133">Transmembrane helix</keyword>
<dbReference type="GO" id="GO:0016874">
    <property type="term" value="F:ligase activity"/>
    <property type="evidence" value="ECO:0007669"/>
    <property type="project" value="UniProtKB-KW"/>
</dbReference>
<keyword evidence="8" id="KW-1185">Reference proteome</keyword>
<evidence type="ECO:0000256" key="2">
    <source>
        <dbReference type="ARBA" id="ARBA00022692"/>
    </source>
</evidence>
<reference evidence="8" key="1">
    <citation type="journal article" date="2019" name="Int. J. Syst. Evol. Microbiol.">
        <title>The Global Catalogue of Microorganisms (GCM) 10K type strain sequencing project: providing services to taxonomists for standard genome sequencing and annotation.</title>
        <authorList>
            <consortium name="The Broad Institute Genomics Platform"/>
            <consortium name="The Broad Institute Genome Sequencing Center for Infectious Disease"/>
            <person name="Wu L."/>
            <person name="Ma J."/>
        </authorList>
    </citation>
    <scope>NUCLEOTIDE SEQUENCE [LARGE SCALE GENOMIC DNA]</scope>
    <source>
        <strain evidence="8">CGMCC 4.7357</strain>
    </source>
</reference>
<feature type="transmembrane region" description="Helical" evidence="5">
    <location>
        <begin position="140"/>
        <end position="159"/>
    </location>
</feature>
<feature type="transmembrane region" description="Helical" evidence="5">
    <location>
        <begin position="284"/>
        <end position="300"/>
    </location>
</feature>
<dbReference type="Proteomes" id="UP001596020">
    <property type="component" value="Unassembled WGS sequence"/>
</dbReference>
<dbReference type="EMBL" id="JBHSGO010000203">
    <property type="protein sequence ID" value="MFC4666501.1"/>
    <property type="molecule type" value="Genomic_DNA"/>
</dbReference>
<sequence length="479" mass="54821">MSLSFSSDLKRRTLLSRGYLLTILFLLIAGLCMKWGFDYFNVFDYGNDWWNTYYNPLHRQVIRIIFLLFPLIWAVFFLKPALVGKTPLLRRFIPLVAGVSCYYWLYSPMCIFWGIALIGVLVVSDYCVRRHPLGRVSWIIVALFIYASAQFVGVLNGFWTGALASAQNRMMFFALPLFALLYKPSESEVRLFLMILFRLFMLFMAFAMVNYFFYTSLLHESVFSCLTLNKNYFTTLSIPYAGHDILFGFIGTTFHPTFSACFFLIIFLTNLWGRTSADEGATKEELVAYYLLLGGFIIITQSRYGMLAFGAMSLCLFAERLLPLFMRCNITLRRTPLVVATIALLPIVFFAFRQKLFFNDPARIQMIDHWCDLFPKRWLLGWGTGSESFLIGATHCHNGFLSMMFTHGVVGLFILLVLVLVWSYEAYRTKNAILTSTGLFVGFLMLVDAPLNVSYGVSMLSILLIFQAGAPRITSPLIK</sequence>
<feature type="transmembrane region" description="Helical" evidence="5">
    <location>
        <begin position="245"/>
        <end position="272"/>
    </location>
</feature>
<evidence type="ECO:0000313" key="8">
    <source>
        <dbReference type="Proteomes" id="UP001596020"/>
    </source>
</evidence>
<feature type="domain" description="O-antigen ligase-related" evidence="6">
    <location>
        <begin position="290"/>
        <end position="416"/>
    </location>
</feature>
<dbReference type="RefSeq" id="WP_380079628.1">
    <property type="nucleotide sequence ID" value="NZ_JBHSGO010000203.1"/>
</dbReference>